<dbReference type="PROSITE" id="PS50994">
    <property type="entry name" value="INTEGRASE"/>
    <property type="match status" value="1"/>
</dbReference>
<evidence type="ECO:0000313" key="4">
    <source>
        <dbReference type="Proteomes" id="UP000504604"/>
    </source>
</evidence>
<dbReference type="InterPro" id="IPR001584">
    <property type="entry name" value="Integrase_cat-core"/>
</dbReference>
<dbReference type="Gene3D" id="3.30.420.10">
    <property type="entry name" value="Ribonuclease H-like superfamily/Ribonuclease H"/>
    <property type="match status" value="1"/>
</dbReference>
<dbReference type="RefSeq" id="XP_011071708.1">
    <property type="nucleotide sequence ID" value="XM_011073406.1"/>
</dbReference>
<feature type="compositionally biased region" description="Low complexity" evidence="2">
    <location>
        <begin position="499"/>
        <end position="514"/>
    </location>
</feature>
<dbReference type="InterPro" id="IPR039537">
    <property type="entry name" value="Retrotran_Ty1/copia-like"/>
</dbReference>
<dbReference type="InterPro" id="IPR054722">
    <property type="entry name" value="PolX-like_BBD"/>
</dbReference>
<dbReference type="SUPFAM" id="SSF53098">
    <property type="entry name" value="Ribonuclease H-like"/>
    <property type="match status" value="1"/>
</dbReference>
<dbReference type="Pfam" id="PF25597">
    <property type="entry name" value="SH3_retrovirus"/>
    <property type="match status" value="1"/>
</dbReference>
<dbReference type="InParanoid" id="A0A6I9SR77"/>
<dbReference type="GO" id="GO:0003676">
    <property type="term" value="F:nucleic acid binding"/>
    <property type="evidence" value="ECO:0007669"/>
    <property type="project" value="InterPro"/>
</dbReference>
<keyword evidence="4" id="KW-1185">Reference proteome</keyword>
<dbReference type="InterPro" id="IPR012337">
    <property type="entry name" value="RNaseH-like_sf"/>
</dbReference>
<feature type="region of interest" description="Disordered" evidence="2">
    <location>
        <begin position="490"/>
        <end position="520"/>
    </location>
</feature>
<evidence type="ECO:0000256" key="1">
    <source>
        <dbReference type="ARBA" id="ARBA00022670"/>
    </source>
</evidence>
<dbReference type="AlphaFoldDB" id="A0A6I9SR77"/>
<dbReference type="PANTHER" id="PTHR42648">
    <property type="entry name" value="TRANSPOSASE, PUTATIVE-RELATED"/>
    <property type="match status" value="1"/>
</dbReference>
<dbReference type="GeneID" id="105157106"/>
<protein>
    <submittedName>
        <fullName evidence="5">Uncharacterized protein LOC105157106</fullName>
    </submittedName>
</protein>
<keyword evidence="1" id="KW-0645">Protease</keyword>
<dbReference type="Pfam" id="PF22936">
    <property type="entry name" value="Pol_BBD"/>
    <property type="match status" value="1"/>
</dbReference>
<accession>A0A6I9SR77</accession>
<organism evidence="4 5">
    <name type="scientific">Sesamum indicum</name>
    <name type="common">Oriental sesame</name>
    <name type="synonym">Sesamum orientale</name>
    <dbReference type="NCBI Taxonomy" id="4182"/>
    <lineage>
        <taxon>Eukaryota</taxon>
        <taxon>Viridiplantae</taxon>
        <taxon>Streptophyta</taxon>
        <taxon>Embryophyta</taxon>
        <taxon>Tracheophyta</taxon>
        <taxon>Spermatophyta</taxon>
        <taxon>Magnoliopsida</taxon>
        <taxon>eudicotyledons</taxon>
        <taxon>Gunneridae</taxon>
        <taxon>Pentapetalae</taxon>
        <taxon>asterids</taxon>
        <taxon>lamiids</taxon>
        <taxon>Lamiales</taxon>
        <taxon>Pedaliaceae</taxon>
        <taxon>Sesamum</taxon>
    </lineage>
</organism>
<proteinExistence type="predicted"/>
<sequence length="577" mass="64680">MEKQLQMNMSGLEMNSGAAFQVKTQNFKKKSLVDKKHIFCEHCQRLGHSKDTCFKLHGVPDWYKEMLDQKKKTGGRGRDFIVAAASEQGSVKSEGISNITDIIRTEMKRMIHDKMPLDPLKVNFAQLDNFAGTSMNSTCIVSGSWIIDSGATSHICGDIHLFQSFTTPTHPLTIHLPNGQTQAVSHIGSVALSPEITLSHDLRSKRIMATGELIENLYVLSSVSRSNFSVPISIDCNADSYAATSPPYKEPTNSGCHYFLTIVDDFSRSTWIFFMRYKSQCLEMFQNVYKLVFTQFNKRIQSLRTDNGSEFLSSQFQSFLRDSGIVHQRSCAYTPQQNGVVERKCRFLLDITRSIMFQSSFPRHFWGDAILSATYLINRFPTAVLGWKSPYEILYNEPPSYTHLKTIGCLCFAIKSNPNQSKFDKRASKCVLLGYPPGQKAYRLLDLDSNTIFVSRNITFHEDVFPFAQSPSTVPAVPLAAIPLDADTDTVVPSPHLPPTTSASSPTSDIASPSFVPVRRSQRTHTKPAWLSDFVYHLSTDSLPPTIIDFSSTYLEFVASLSVLQEPRNYKEASASP</sequence>
<keyword evidence="1" id="KW-0378">Hydrolase</keyword>
<dbReference type="Proteomes" id="UP000504604">
    <property type="component" value="Linkage group LG3"/>
</dbReference>
<dbReference type="PANTHER" id="PTHR42648:SF31">
    <property type="entry name" value="RNA-DIRECTED DNA POLYMERASE"/>
    <property type="match status" value="1"/>
</dbReference>
<gene>
    <name evidence="5" type="primary">LOC105157106</name>
</gene>
<reference evidence="5" key="1">
    <citation type="submission" date="2025-08" db="UniProtKB">
        <authorList>
            <consortium name="RefSeq"/>
        </authorList>
    </citation>
    <scope>IDENTIFICATION</scope>
</reference>
<evidence type="ECO:0000259" key="3">
    <source>
        <dbReference type="PROSITE" id="PS50994"/>
    </source>
</evidence>
<dbReference type="OrthoDB" id="1750165at2759"/>
<dbReference type="GO" id="GO:0008233">
    <property type="term" value="F:peptidase activity"/>
    <property type="evidence" value="ECO:0007669"/>
    <property type="project" value="UniProtKB-KW"/>
</dbReference>
<feature type="domain" description="Integrase catalytic" evidence="3">
    <location>
        <begin position="227"/>
        <end position="398"/>
    </location>
</feature>
<dbReference type="InterPro" id="IPR036397">
    <property type="entry name" value="RNaseH_sf"/>
</dbReference>
<dbReference type="KEGG" id="sind:105157106"/>
<dbReference type="InterPro" id="IPR057670">
    <property type="entry name" value="SH3_retrovirus"/>
</dbReference>
<name>A0A6I9SR77_SESIN</name>
<evidence type="ECO:0000256" key="2">
    <source>
        <dbReference type="SAM" id="MobiDB-lite"/>
    </source>
</evidence>
<evidence type="ECO:0000313" key="5">
    <source>
        <dbReference type="RefSeq" id="XP_011071708.1"/>
    </source>
</evidence>
<dbReference type="GO" id="GO:0006508">
    <property type="term" value="P:proteolysis"/>
    <property type="evidence" value="ECO:0007669"/>
    <property type="project" value="UniProtKB-KW"/>
</dbReference>
<dbReference type="Pfam" id="PF00665">
    <property type="entry name" value="rve"/>
    <property type="match status" value="1"/>
</dbReference>
<dbReference type="GO" id="GO:0015074">
    <property type="term" value="P:DNA integration"/>
    <property type="evidence" value="ECO:0007669"/>
    <property type="project" value="InterPro"/>
</dbReference>